<name>A0ABV1DX96_9FIRM</name>
<dbReference type="EMBL" id="JBBMFD010000002">
    <property type="protein sequence ID" value="MEQ2439672.1"/>
    <property type="molecule type" value="Genomic_DNA"/>
</dbReference>
<sequence>MDGFRIEATKERIASTIRFRQDYYDRLMQLSYQYNVSFNQLVNQCVAFALEHLEEAKGFPHG</sequence>
<organism evidence="1 2">
    <name type="scientific">Solibaculum intestinale</name>
    <dbReference type="NCBI Taxonomy" id="3133165"/>
    <lineage>
        <taxon>Bacteria</taxon>
        <taxon>Bacillati</taxon>
        <taxon>Bacillota</taxon>
        <taxon>Clostridia</taxon>
        <taxon>Eubacteriales</taxon>
        <taxon>Oscillospiraceae</taxon>
        <taxon>Solibaculum</taxon>
    </lineage>
</organism>
<evidence type="ECO:0000313" key="1">
    <source>
        <dbReference type="EMBL" id="MEQ2439672.1"/>
    </source>
</evidence>
<dbReference type="RefSeq" id="WP_349217936.1">
    <property type="nucleotide sequence ID" value="NZ_JBBMFD010000002.1"/>
</dbReference>
<gene>
    <name evidence="1" type="ORF">WMO26_02395</name>
</gene>
<dbReference type="Proteomes" id="UP001489509">
    <property type="component" value="Unassembled WGS sequence"/>
</dbReference>
<evidence type="ECO:0000313" key="2">
    <source>
        <dbReference type="Proteomes" id="UP001489509"/>
    </source>
</evidence>
<accession>A0ABV1DX96</accession>
<proteinExistence type="predicted"/>
<comment type="caution">
    <text evidence="1">The sequence shown here is derived from an EMBL/GenBank/DDBJ whole genome shotgun (WGS) entry which is preliminary data.</text>
</comment>
<protein>
    <submittedName>
        <fullName evidence="1">Uncharacterized protein</fullName>
    </submittedName>
</protein>
<reference evidence="1 2" key="1">
    <citation type="submission" date="2024-03" db="EMBL/GenBank/DDBJ databases">
        <title>Human intestinal bacterial collection.</title>
        <authorList>
            <person name="Pauvert C."/>
            <person name="Hitch T.C.A."/>
            <person name="Clavel T."/>
        </authorList>
    </citation>
    <scope>NUCLEOTIDE SEQUENCE [LARGE SCALE GENOMIC DNA]</scope>
    <source>
        <strain evidence="1 2">CLA-JM-H44</strain>
    </source>
</reference>
<keyword evidence="2" id="KW-1185">Reference proteome</keyword>